<keyword evidence="15" id="KW-1185">Reference proteome</keyword>
<dbReference type="Gene3D" id="3.90.190.20">
    <property type="entry name" value="Mur ligase, C-terminal domain"/>
    <property type="match status" value="1"/>
</dbReference>
<dbReference type="GO" id="GO:0008841">
    <property type="term" value="F:dihydrofolate synthase activity"/>
    <property type="evidence" value="ECO:0007669"/>
    <property type="project" value="TreeGrafter"/>
</dbReference>
<accession>A0A9X2S8P6</accession>
<dbReference type="EC" id="6.3.2.17" evidence="3"/>
<evidence type="ECO:0000259" key="13">
    <source>
        <dbReference type="Pfam" id="PF08245"/>
    </source>
</evidence>
<evidence type="ECO:0000256" key="10">
    <source>
        <dbReference type="ARBA" id="ARBA00047493"/>
    </source>
</evidence>
<dbReference type="EMBL" id="JANJZL010000015">
    <property type="protein sequence ID" value="MCR2045331.1"/>
    <property type="molecule type" value="Genomic_DNA"/>
</dbReference>
<keyword evidence="7 11" id="KW-0067">ATP-binding</keyword>
<proteinExistence type="inferred from homology"/>
<dbReference type="GO" id="GO:0004326">
    <property type="term" value="F:tetrahydrofolylpolyglutamate synthase activity"/>
    <property type="evidence" value="ECO:0007669"/>
    <property type="project" value="UniProtKB-EC"/>
</dbReference>
<evidence type="ECO:0000313" key="15">
    <source>
        <dbReference type="Proteomes" id="UP001142078"/>
    </source>
</evidence>
<dbReference type="InterPro" id="IPR036615">
    <property type="entry name" value="Mur_ligase_C_dom_sf"/>
</dbReference>
<dbReference type="NCBIfam" id="TIGR01499">
    <property type="entry name" value="folC"/>
    <property type="match status" value="1"/>
</dbReference>
<dbReference type="PIRSF" id="PIRSF001563">
    <property type="entry name" value="Folylpolyglu_synth"/>
    <property type="match status" value="1"/>
</dbReference>
<keyword evidence="4 11" id="KW-0436">Ligase</keyword>
<keyword evidence="5" id="KW-0479">Metal-binding</keyword>
<comment type="catalytic activity">
    <reaction evidence="10">
        <text>(6S)-5,6,7,8-tetrahydrofolyl-(gamma-L-Glu)(n) + L-glutamate + ATP = (6S)-5,6,7,8-tetrahydrofolyl-(gamma-L-Glu)(n+1) + ADP + phosphate + H(+)</text>
        <dbReference type="Rhea" id="RHEA:10580"/>
        <dbReference type="Rhea" id="RHEA-COMP:14738"/>
        <dbReference type="Rhea" id="RHEA-COMP:14740"/>
        <dbReference type="ChEBI" id="CHEBI:15378"/>
        <dbReference type="ChEBI" id="CHEBI:29985"/>
        <dbReference type="ChEBI" id="CHEBI:30616"/>
        <dbReference type="ChEBI" id="CHEBI:43474"/>
        <dbReference type="ChEBI" id="CHEBI:141005"/>
        <dbReference type="ChEBI" id="CHEBI:456216"/>
        <dbReference type="EC" id="6.3.2.17"/>
    </reaction>
</comment>
<dbReference type="InterPro" id="IPR001645">
    <property type="entry name" value="Folylpolyglutamate_synth"/>
</dbReference>
<dbReference type="SUPFAM" id="SSF53623">
    <property type="entry name" value="MurD-like peptide ligases, catalytic domain"/>
    <property type="match status" value="1"/>
</dbReference>
<name>A0A9X2S8P6_9FIRM</name>
<dbReference type="InterPro" id="IPR036565">
    <property type="entry name" value="Mur-like_cat_sf"/>
</dbReference>
<comment type="cofactor">
    <cofactor evidence="1">
        <name>Mg(2+)</name>
        <dbReference type="ChEBI" id="CHEBI:18420"/>
    </cofactor>
</comment>
<keyword evidence="8" id="KW-0460">Magnesium</keyword>
<dbReference type="InterPro" id="IPR004101">
    <property type="entry name" value="Mur_ligase_C"/>
</dbReference>
<dbReference type="Proteomes" id="UP001142078">
    <property type="component" value="Unassembled WGS sequence"/>
</dbReference>
<dbReference type="Gene3D" id="3.40.1190.10">
    <property type="entry name" value="Mur-like, catalytic domain"/>
    <property type="match status" value="1"/>
</dbReference>
<organism evidence="14 15">
    <name type="scientific">Anaerosalibacter massiliensis</name>
    <dbReference type="NCBI Taxonomy" id="1347392"/>
    <lineage>
        <taxon>Bacteria</taxon>
        <taxon>Bacillati</taxon>
        <taxon>Bacillota</taxon>
        <taxon>Tissierellia</taxon>
        <taxon>Tissierellales</taxon>
        <taxon>Sporanaerobacteraceae</taxon>
        <taxon>Anaerosalibacter</taxon>
    </lineage>
</organism>
<comment type="similarity">
    <text evidence="2 11">Belongs to the folylpolyglutamate synthase family.</text>
</comment>
<dbReference type="AlphaFoldDB" id="A0A9X2S8P6"/>
<evidence type="ECO:0000256" key="7">
    <source>
        <dbReference type="ARBA" id="ARBA00022840"/>
    </source>
</evidence>
<evidence type="ECO:0000256" key="11">
    <source>
        <dbReference type="PIRNR" id="PIRNR001563"/>
    </source>
</evidence>
<protein>
    <recommendedName>
        <fullName evidence="3">tetrahydrofolate synthase</fullName>
        <ecNumber evidence="3">6.3.2.17</ecNumber>
    </recommendedName>
    <alternativeName>
        <fullName evidence="9">Tetrahydrofolylpolyglutamate synthase</fullName>
    </alternativeName>
</protein>
<dbReference type="RefSeq" id="WP_257490673.1">
    <property type="nucleotide sequence ID" value="NZ_JANJZL010000015.1"/>
</dbReference>
<gene>
    <name evidence="14" type="ORF">NSA23_14605</name>
</gene>
<evidence type="ECO:0000256" key="6">
    <source>
        <dbReference type="ARBA" id="ARBA00022741"/>
    </source>
</evidence>
<dbReference type="InterPro" id="IPR018109">
    <property type="entry name" value="Folylpolyglutamate_synth_CS"/>
</dbReference>
<evidence type="ECO:0000256" key="3">
    <source>
        <dbReference type="ARBA" id="ARBA00013025"/>
    </source>
</evidence>
<reference evidence="14" key="1">
    <citation type="submission" date="2022-07" db="EMBL/GenBank/DDBJ databases">
        <title>Enhanced cultured diversity of the mouse gut microbiota enables custom-made synthetic communities.</title>
        <authorList>
            <person name="Afrizal A."/>
        </authorList>
    </citation>
    <scope>NUCLEOTIDE SEQUENCE</scope>
    <source>
        <strain evidence="14">DSM 29482</strain>
    </source>
</reference>
<evidence type="ECO:0000256" key="1">
    <source>
        <dbReference type="ARBA" id="ARBA00001946"/>
    </source>
</evidence>
<evidence type="ECO:0000256" key="8">
    <source>
        <dbReference type="ARBA" id="ARBA00022842"/>
    </source>
</evidence>
<feature type="domain" description="Mur ligase central" evidence="13">
    <location>
        <begin position="44"/>
        <end position="270"/>
    </location>
</feature>
<dbReference type="SUPFAM" id="SSF53244">
    <property type="entry name" value="MurD-like peptide ligases, peptide-binding domain"/>
    <property type="match status" value="1"/>
</dbReference>
<dbReference type="Pfam" id="PF08245">
    <property type="entry name" value="Mur_ligase_M"/>
    <property type="match status" value="1"/>
</dbReference>
<dbReference type="InterPro" id="IPR013221">
    <property type="entry name" value="Mur_ligase_cen"/>
</dbReference>
<dbReference type="FunFam" id="3.40.1190.10:FF:000011">
    <property type="entry name" value="Folylpolyglutamate synthase/dihydrofolate synthase"/>
    <property type="match status" value="1"/>
</dbReference>
<dbReference type="PANTHER" id="PTHR11136">
    <property type="entry name" value="FOLYLPOLYGLUTAMATE SYNTHASE-RELATED"/>
    <property type="match status" value="1"/>
</dbReference>
<dbReference type="Pfam" id="PF02875">
    <property type="entry name" value="Mur_ligase_C"/>
    <property type="match status" value="1"/>
</dbReference>
<sequence>MNYEEALNFIHEAEGLGSKLGLKTIKKLMDELGNPQKHLKCIHIAGTNGKGSTVSYISNILREADYKVGVFTSPYLERFNERIQINGVDISDETFAKITKNVKAKTEKIVREGYPHPTVFELITAISFMYFKEENVDFAVLEVGLGGRLDSTNVIDSSLLSIITTIDYDHMDVLGDSLYKIAREKSGIIKEKGKVLFYPQKEEAVKALIETARKKNADFSICPIENIDIKDLNEYGAIFDFKYENTIFKDMKINLLGLHQVYNASLAISAIVMLRNNGLVGIDNETIKRGLEKTVWKGRLEVLQRKPTFLIDGAHNSQGIRALVDSLKLFKYNRLILGISILKDKDIIHMVENIVPLADEIIITEIDSPRKTEAEDLAKEIEKVNKNIIVEKDIKDAIDKSFSIANENDLIVFAGSIYLIGDVRKILLNN</sequence>
<keyword evidence="6 11" id="KW-0547">Nucleotide-binding</keyword>
<evidence type="ECO:0000256" key="5">
    <source>
        <dbReference type="ARBA" id="ARBA00022723"/>
    </source>
</evidence>
<dbReference type="GO" id="GO:0005524">
    <property type="term" value="F:ATP binding"/>
    <property type="evidence" value="ECO:0007669"/>
    <property type="project" value="UniProtKB-KW"/>
</dbReference>
<evidence type="ECO:0000256" key="2">
    <source>
        <dbReference type="ARBA" id="ARBA00008276"/>
    </source>
</evidence>
<feature type="domain" description="Mur ligase C-terminal" evidence="12">
    <location>
        <begin position="298"/>
        <end position="416"/>
    </location>
</feature>
<comment type="caution">
    <text evidence="14">The sequence shown here is derived from an EMBL/GenBank/DDBJ whole genome shotgun (WGS) entry which is preliminary data.</text>
</comment>
<evidence type="ECO:0000313" key="14">
    <source>
        <dbReference type="EMBL" id="MCR2045331.1"/>
    </source>
</evidence>
<dbReference type="GO" id="GO:0005737">
    <property type="term" value="C:cytoplasm"/>
    <property type="evidence" value="ECO:0007669"/>
    <property type="project" value="TreeGrafter"/>
</dbReference>
<dbReference type="PROSITE" id="PS01012">
    <property type="entry name" value="FOLYLPOLYGLU_SYNT_2"/>
    <property type="match status" value="1"/>
</dbReference>
<evidence type="ECO:0000256" key="9">
    <source>
        <dbReference type="ARBA" id="ARBA00030592"/>
    </source>
</evidence>
<dbReference type="GO" id="GO:0046872">
    <property type="term" value="F:metal ion binding"/>
    <property type="evidence" value="ECO:0007669"/>
    <property type="project" value="UniProtKB-KW"/>
</dbReference>
<evidence type="ECO:0000259" key="12">
    <source>
        <dbReference type="Pfam" id="PF02875"/>
    </source>
</evidence>
<evidence type="ECO:0000256" key="4">
    <source>
        <dbReference type="ARBA" id="ARBA00022598"/>
    </source>
</evidence>
<dbReference type="PANTHER" id="PTHR11136:SF0">
    <property type="entry name" value="DIHYDROFOLATE SYNTHETASE-RELATED"/>
    <property type="match status" value="1"/>
</dbReference>